<gene>
    <name evidence="4" type="ORF">PRELSG_1144700</name>
</gene>
<feature type="region of interest" description="Disordered" evidence="1">
    <location>
        <begin position="1450"/>
        <end position="1499"/>
    </location>
</feature>
<dbReference type="OMA" id="NHGNYPN"/>
<organism evidence="4 5">
    <name type="scientific">Plasmodium relictum</name>
    <dbReference type="NCBI Taxonomy" id="85471"/>
    <lineage>
        <taxon>Eukaryota</taxon>
        <taxon>Sar</taxon>
        <taxon>Alveolata</taxon>
        <taxon>Apicomplexa</taxon>
        <taxon>Aconoidasida</taxon>
        <taxon>Haemosporida</taxon>
        <taxon>Plasmodiidae</taxon>
        <taxon>Plasmodium</taxon>
        <taxon>Plasmodium (Haemamoeba)</taxon>
    </lineage>
</organism>
<dbReference type="InterPro" id="IPR001606">
    <property type="entry name" value="ARID_dom"/>
</dbReference>
<keyword evidence="2" id="KW-1133">Transmembrane helix</keyword>
<dbReference type="RefSeq" id="XP_028534099.1">
    <property type="nucleotide sequence ID" value="XM_028677740.1"/>
</dbReference>
<reference evidence="4 5" key="1">
    <citation type="submission" date="2015-04" db="EMBL/GenBank/DDBJ databases">
        <authorList>
            <consortium name="Pathogen Informatics"/>
        </authorList>
    </citation>
    <scope>NUCLEOTIDE SEQUENCE [LARGE SCALE GENOMIC DNA]</scope>
    <source>
        <strain evidence="4 5">SGS1</strain>
    </source>
</reference>
<dbReference type="InterPro" id="IPR036431">
    <property type="entry name" value="ARID_dom_sf"/>
</dbReference>
<feature type="compositionally biased region" description="Low complexity" evidence="1">
    <location>
        <begin position="1056"/>
        <end position="1078"/>
    </location>
</feature>
<feature type="region of interest" description="Disordered" evidence="1">
    <location>
        <begin position="196"/>
        <end position="218"/>
    </location>
</feature>
<feature type="compositionally biased region" description="Low complexity" evidence="1">
    <location>
        <begin position="1173"/>
        <end position="1218"/>
    </location>
</feature>
<dbReference type="Gene3D" id="1.10.150.60">
    <property type="entry name" value="ARID DNA-binding domain"/>
    <property type="match status" value="1"/>
</dbReference>
<protein>
    <recommendedName>
        <fullName evidence="3">ARID domain-containing protein</fullName>
    </recommendedName>
</protein>
<feature type="region of interest" description="Disordered" evidence="1">
    <location>
        <begin position="1056"/>
        <end position="1095"/>
    </location>
</feature>
<dbReference type="Pfam" id="PF01388">
    <property type="entry name" value="ARID"/>
    <property type="match status" value="1"/>
</dbReference>
<dbReference type="VEuPathDB" id="PlasmoDB:PRELSG_1144700"/>
<name>A0A1J1H877_PLARL</name>
<keyword evidence="2" id="KW-0472">Membrane</keyword>
<dbReference type="GeneID" id="39737225"/>
<dbReference type="SUPFAM" id="SSF46774">
    <property type="entry name" value="ARID-like"/>
    <property type="match status" value="1"/>
</dbReference>
<dbReference type="OrthoDB" id="338531at2759"/>
<dbReference type="CDD" id="cd16100">
    <property type="entry name" value="ARID"/>
    <property type="match status" value="1"/>
</dbReference>
<dbReference type="SMART" id="SM00501">
    <property type="entry name" value="BRIGHT"/>
    <property type="match status" value="1"/>
</dbReference>
<sequence>MERNEFYKKYQEYYGYDINDIPSMVKCKKIELYDLYSSVLNHGGYSCVSRNAKWLKIAKEFGLINKEKNIKLIETKEIKEYYLNYLREFERIHDNIKKGKIVTKKYRNCSRINSLEIKDKKKLKNNKNKNKNMKDENELNISYPNFYFNSPNDTTQRNNLINEDNNVNMGNNINNLNTTNNMNNINYPNYMNNYHINANNSSNNNKNNNKNSDNNSLVNFTNTNNNNLNNMNIMFNNFNNYVNNIHYMNNFTNSNYINNSHMNNNSYIYNYCINNNINNNMPINFSINNMVNNLNNCSNTNYLNINYVNNNYLNNNNLNDNNVNNGCLNSHLNSNYTKNISDVDKIKEKKCIDIYRLLLAMHKRKEKIADFIFCLNILYSVSTMRNMVSLKQFNIIICLLLHTLEDIFKVFYEEFNIKKRSINIMIESFSNYLINNKKNQIIKNFIYFNSKHINGYYENLSKCNEINSQNIKKDNDKENNLTEYEKTQVVKNEYDIEDLNKNENSNNCKNSTKIMNVLLNKEINVKDIMDLYLSYYDYCKNKKKKISKVKNMKKIKKKEKTEINEEIRTSDYDDTFYFSNSSYSSSIYSSDIDNIIQKKKNKKYILNFYKNKKDEDEFLTKKSCVEFIYLILYIINNLFLINKYNLYYSNIKIYYKKERKKKRNYKSLKKTSSYESFLKNNDDFLKELNYSSYGHLKRKRKFDNESISKSEESSDENCSQDFSQNISSASSSICSMYSYKSGKSNKLTLNRGITRSYAKILNNKKKITRKNEELNKMNFNEVSNEKVHRIPKSYNTNEKQDSFLITFYQDDMDKRKNTASNKFYENNELFNCSDNIKEKNKYKNISKINNVKLNRSNSSNCFFKDTTYNIVDDNFNQNVNYFMHKNVNSNNLNEYMNNFKNNNSNNYLRSYSHFPNIFNSNNAFINNFNMHNNLCNSYNDYINLKNNSNNSNIISNRYNEYNNLTVPARIKYNQDIVNNENKNVNENEFSNEKNNKNYNIGNQKDNNIDNQIREVTNKTDKLINIKYENITNNDKNNITEESIGRELNTGESIYKDYQNNYNNKDGKNNSNKENNVCDNNEKKNKNTEINNNYNKNNINNKVDSIKNNINSSINNNNILIDNNDNSSIKNKCDENIISNNNDYKNIININNNSSYNDETILINNENMNIINNNNENNNINDNNNNSNMNNDSSSSSTANNNINNNSNINNDSATNSNNVDDKDYDYDCNNNNDNKNSINISNNNESITSINNINNSSDNNMKNTKYFNNSISFINNINPYNLNYIDSNNNNNKMNNLVNYNCANVNNDNFLFNNESPQNISMPHPFDFNLYSNGYNYYNNFNSVEKMNKGVNGLFLTNPLFEVNNISSNSKCIKKDMNKYFMTNNDFNISNLNNYYHKINDCSPIFNNYVNNIDNMNHVDNVFISNDNNNHYYKYNSDKNKINNYVCVANGNKNTKENNNSDNNNENEEDNNNINNNDNKNIHYGIDSNDDNNNNNNLEYVSKSSYESNEDNNKQKVRQIYRNIKNSMYEDMKKIFNQKKIKENKYKLMHYFDLSKFISLFETIFLKNFENIIYHERAVQNIYINMFICIDILNNELNKNISLKYVFFPINFFEYKSKFKLVAHIDNNNKFLVKSKCLKLEDSEIKKCNIYEKESKKSNKKNSFNITEDRNINLPENPSDNKRSEICFNNLINSAYTESRVNLNYPEKTKKKEETLEFKNNSSNCVENENNNDYNLLKNKIKENTNKLTDDDDILNCSNNNYFSKKTMPTKELNGYEYRKKMKRLFLRIFRKNNNKYNIYKKIDLKYLKENYNYYGMISCKEKQKYKRIIILDLHEITKKILLKVYKRVNSYLNIAILSLNILTYILYLIPKKMFIVSFIPCILNKIINVKCIYSYLNVPLCILNYNGFLFLETMMKFITQLTINKVIPMHSYILSFLRICSVPLYICLYFDIPLSHTLILTSLSAIYQLITYDANFLATGIIKKKSNNELSLSSDKNNNLINKRKKLSKDSKEQEIYDHIDKENSMGKSVKNSEFYEESILRNEIHECKRDNENLNINKDENKNESGYELSEERKKLLEETFLRTLLLFLKKSIYFKSIFNYANIDEKEEMLIDSNKIQIVLNQFNINKQNIKKEKDEIYFSNIENKVFYLHDNLLLYALDNLTISNHAKDIKMCKNIKKQYGNHSTAENTFSHDIISSENSEIQRLSIYAHSIVSILLFLSSHHILWECLASHIPLITHVAFIQTDISPSLWAILKEYYFRNFMKEKKNRIKCNRYFDSKIIKVEKVK</sequence>
<evidence type="ECO:0000256" key="1">
    <source>
        <dbReference type="SAM" id="MobiDB-lite"/>
    </source>
</evidence>
<feature type="region of interest" description="Disordered" evidence="1">
    <location>
        <begin position="1173"/>
        <end position="1230"/>
    </location>
</feature>
<dbReference type="KEGG" id="prel:PRELSG_1144700"/>
<feature type="compositionally biased region" description="Low complexity" evidence="1">
    <location>
        <begin position="1450"/>
        <end position="1464"/>
    </location>
</feature>
<dbReference type="EMBL" id="LN835306">
    <property type="protein sequence ID" value="CRH01098.1"/>
    <property type="molecule type" value="Genomic_DNA"/>
</dbReference>
<feature type="domain" description="ARID" evidence="3">
    <location>
        <begin position="1"/>
        <end position="94"/>
    </location>
</feature>
<dbReference type="GO" id="GO:0003677">
    <property type="term" value="F:DNA binding"/>
    <property type="evidence" value="ECO:0007669"/>
    <property type="project" value="InterPro"/>
</dbReference>
<feature type="region of interest" description="Disordered" evidence="1">
    <location>
        <begin position="986"/>
        <end position="1005"/>
    </location>
</feature>
<dbReference type="PROSITE" id="PS51011">
    <property type="entry name" value="ARID"/>
    <property type="match status" value="1"/>
</dbReference>
<evidence type="ECO:0000313" key="5">
    <source>
        <dbReference type="Proteomes" id="UP000220158"/>
    </source>
</evidence>
<accession>A0A1J1H877</accession>
<dbReference type="Proteomes" id="UP000220158">
    <property type="component" value="Chromosome 11"/>
</dbReference>
<feature type="transmembrane region" description="Helical" evidence="2">
    <location>
        <begin position="1893"/>
        <end position="1912"/>
    </location>
</feature>
<keyword evidence="5" id="KW-1185">Reference proteome</keyword>
<proteinExistence type="predicted"/>
<dbReference type="SMART" id="SM01014">
    <property type="entry name" value="ARID"/>
    <property type="match status" value="1"/>
</dbReference>
<evidence type="ECO:0000256" key="2">
    <source>
        <dbReference type="SAM" id="Phobius"/>
    </source>
</evidence>
<feature type="transmembrane region" description="Helical" evidence="2">
    <location>
        <begin position="1849"/>
        <end position="1870"/>
    </location>
</feature>
<evidence type="ECO:0000259" key="3">
    <source>
        <dbReference type="PROSITE" id="PS51011"/>
    </source>
</evidence>
<keyword evidence="2" id="KW-0812">Transmembrane</keyword>
<evidence type="ECO:0000313" key="4">
    <source>
        <dbReference type="EMBL" id="CRH01098.1"/>
    </source>
</evidence>
<feature type="compositionally biased region" description="Low complexity" evidence="1">
    <location>
        <begin position="996"/>
        <end position="1005"/>
    </location>
</feature>